<feature type="compositionally biased region" description="Low complexity" evidence="1">
    <location>
        <begin position="35"/>
        <end position="50"/>
    </location>
</feature>
<dbReference type="Gene3D" id="2.120.10.30">
    <property type="entry name" value="TolB, C-terminal domain"/>
    <property type="match status" value="1"/>
</dbReference>
<comment type="caution">
    <text evidence="3">The sequence shown here is derived from an EMBL/GenBank/DDBJ whole genome shotgun (WGS) entry which is preliminary data.</text>
</comment>
<name>A0ABT2UR52_9BACL</name>
<dbReference type="InterPro" id="IPR012938">
    <property type="entry name" value="Glc/Sorbosone_DH"/>
</dbReference>
<evidence type="ECO:0000313" key="4">
    <source>
        <dbReference type="Proteomes" id="UP001652445"/>
    </source>
</evidence>
<dbReference type="SUPFAM" id="SSF50952">
    <property type="entry name" value="Soluble quinoprotein glucose dehydrogenase"/>
    <property type="match status" value="1"/>
</dbReference>
<reference evidence="3 4" key="1">
    <citation type="submission" date="2022-09" db="EMBL/GenBank/DDBJ databases">
        <authorList>
            <person name="Han X.L."/>
            <person name="Wang Q."/>
            <person name="Lu T."/>
        </authorList>
    </citation>
    <scope>NUCLEOTIDE SEQUENCE [LARGE SCALE GENOMIC DNA]</scope>
    <source>
        <strain evidence="3 4">WQ 127069</strain>
    </source>
</reference>
<dbReference type="Proteomes" id="UP001652445">
    <property type="component" value="Unassembled WGS sequence"/>
</dbReference>
<accession>A0ABT2UR52</accession>
<feature type="compositionally biased region" description="Polar residues" evidence="1">
    <location>
        <begin position="52"/>
        <end position="61"/>
    </location>
</feature>
<dbReference type="InterPro" id="IPR011042">
    <property type="entry name" value="6-blade_b-propeller_TolB-like"/>
</dbReference>
<feature type="region of interest" description="Disordered" evidence="1">
    <location>
        <begin position="33"/>
        <end position="64"/>
    </location>
</feature>
<dbReference type="RefSeq" id="WP_262687950.1">
    <property type="nucleotide sequence ID" value="NZ_JAOQIO010000113.1"/>
</dbReference>
<proteinExistence type="predicted"/>
<dbReference type="EMBL" id="JAOQIO010000113">
    <property type="protein sequence ID" value="MCU6797135.1"/>
    <property type="molecule type" value="Genomic_DNA"/>
</dbReference>
<organism evidence="3 4">
    <name type="scientific">Paenibacillus baimaensis</name>
    <dbReference type="NCBI Taxonomy" id="2982185"/>
    <lineage>
        <taxon>Bacteria</taxon>
        <taxon>Bacillati</taxon>
        <taxon>Bacillota</taxon>
        <taxon>Bacilli</taxon>
        <taxon>Bacillales</taxon>
        <taxon>Paenibacillaceae</taxon>
        <taxon>Paenibacillus</taxon>
    </lineage>
</organism>
<protein>
    <submittedName>
        <fullName evidence="3">PQQ-dependent sugar dehydrogenase</fullName>
    </submittedName>
</protein>
<dbReference type="InterPro" id="IPR011041">
    <property type="entry name" value="Quinoprot_gluc/sorb_DH_b-prop"/>
</dbReference>
<keyword evidence="4" id="KW-1185">Reference proteome</keyword>
<evidence type="ECO:0000256" key="1">
    <source>
        <dbReference type="SAM" id="MobiDB-lite"/>
    </source>
</evidence>
<feature type="domain" description="Glucose/Sorbosone dehydrogenase" evidence="2">
    <location>
        <begin position="82"/>
        <end position="399"/>
    </location>
</feature>
<dbReference type="PANTHER" id="PTHR19328">
    <property type="entry name" value="HEDGEHOG-INTERACTING PROTEIN"/>
    <property type="match status" value="1"/>
</dbReference>
<sequence>MSGINSLNEWITTAAISMVITLITGCSGASIDTQSQPPAVTAPSVSVPAAGTGSTTSQPKQGQAGAVNTAIPYTQEVFASKLNVPWDMDIAPDGRIFFTERGGVIRVIDMGKLVEQPVYRFEKPFLQEGESGLLGLVLDKDFATNHAMYVYHTYEEGGGTRNQVLRMIESNNRLQLDKVIIDKLPGARTHDGGRVKIGPDGMLYITSGDAGQSSIAQDLSQLGGKILRIHPDSTIPRDNPFPDSPVYSLGHRNPQGLAWHPVTGKLFSTEHGQSAHDEFNLIEPGANYGWPLIEGDESEIAAKDKSKLGPGTLRLPLVHSGNETWAPSGITFVTKGPWKGNLLAANLRGAQLLRVVLGNDQQSIQQLEPLLKNELGRIRNVMEGPDGSIYIMTNNRDGRGTPGAEDDQIIRLKPNFQ</sequence>
<dbReference type="PANTHER" id="PTHR19328:SF13">
    <property type="entry name" value="HIPL1 PROTEIN"/>
    <property type="match status" value="1"/>
</dbReference>
<dbReference type="Pfam" id="PF07995">
    <property type="entry name" value="GSDH"/>
    <property type="match status" value="1"/>
</dbReference>
<gene>
    <name evidence="3" type="ORF">OB236_33900</name>
</gene>
<evidence type="ECO:0000313" key="3">
    <source>
        <dbReference type="EMBL" id="MCU6797135.1"/>
    </source>
</evidence>
<evidence type="ECO:0000259" key="2">
    <source>
        <dbReference type="Pfam" id="PF07995"/>
    </source>
</evidence>